<evidence type="ECO:0000256" key="2">
    <source>
        <dbReference type="SAM" id="MobiDB-lite"/>
    </source>
</evidence>
<feature type="region of interest" description="Disordered" evidence="2">
    <location>
        <begin position="497"/>
        <end position="587"/>
    </location>
</feature>
<evidence type="ECO:0000256" key="1">
    <source>
        <dbReference type="ARBA" id="ARBA00022581"/>
    </source>
</evidence>
<keyword evidence="1" id="KW-0945">Host-virus interaction</keyword>
<feature type="compositionally biased region" description="Basic and acidic residues" evidence="2">
    <location>
        <begin position="40"/>
        <end position="68"/>
    </location>
</feature>
<reference evidence="5 6" key="1">
    <citation type="submission" date="2019-02" db="EMBL/GenBank/DDBJ databases">
        <title>Deep-cultivation of Planctomycetes and their phenomic and genomic characterization uncovers novel biology.</title>
        <authorList>
            <person name="Wiegand S."/>
            <person name="Jogler M."/>
            <person name="Boedeker C."/>
            <person name="Pinto D."/>
            <person name="Vollmers J."/>
            <person name="Rivas-Marin E."/>
            <person name="Kohn T."/>
            <person name="Peeters S.H."/>
            <person name="Heuer A."/>
            <person name="Rast P."/>
            <person name="Oberbeckmann S."/>
            <person name="Bunk B."/>
            <person name="Jeske O."/>
            <person name="Meyerdierks A."/>
            <person name="Storesund J.E."/>
            <person name="Kallscheuer N."/>
            <person name="Luecker S."/>
            <person name="Lage O.M."/>
            <person name="Pohl T."/>
            <person name="Merkel B.J."/>
            <person name="Hornburger P."/>
            <person name="Mueller R.-W."/>
            <person name="Bruemmer F."/>
            <person name="Labrenz M."/>
            <person name="Spormann A.M."/>
            <person name="Op den Camp H."/>
            <person name="Overmann J."/>
            <person name="Amann R."/>
            <person name="Jetten M.S.M."/>
            <person name="Mascher T."/>
            <person name="Medema M.H."/>
            <person name="Devos D.P."/>
            <person name="Kaster A.-K."/>
            <person name="Ovreas L."/>
            <person name="Rohde M."/>
            <person name="Galperin M.Y."/>
            <person name="Jogler C."/>
        </authorList>
    </citation>
    <scope>NUCLEOTIDE SEQUENCE [LARGE SCALE GENOMIC DNA]</scope>
    <source>
        <strain evidence="5 6">ETA_A1</strain>
    </source>
</reference>
<feature type="region of interest" description="Disordered" evidence="2">
    <location>
        <begin position="40"/>
        <end position="76"/>
    </location>
</feature>
<protein>
    <recommendedName>
        <fullName evidence="4">DUF1559 domain-containing protein</fullName>
    </recommendedName>
</protein>
<evidence type="ECO:0000313" key="6">
    <source>
        <dbReference type="Proteomes" id="UP000319576"/>
    </source>
</evidence>
<proteinExistence type="predicted"/>
<dbReference type="Proteomes" id="UP000319576">
    <property type="component" value="Chromosome"/>
</dbReference>
<dbReference type="KEGG" id="uli:ETAA1_32220"/>
<gene>
    <name evidence="5" type="ORF">ETAA1_32220</name>
</gene>
<dbReference type="RefSeq" id="WP_145240080.1">
    <property type="nucleotide sequence ID" value="NZ_CP036273.1"/>
</dbReference>
<accession>A0A517XUS2</accession>
<feature type="compositionally biased region" description="Basic and acidic residues" evidence="2">
    <location>
        <begin position="134"/>
        <end position="151"/>
    </location>
</feature>
<dbReference type="InterPro" id="IPR011453">
    <property type="entry name" value="DUF1559"/>
</dbReference>
<evidence type="ECO:0000259" key="4">
    <source>
        <dbReference type="Pfam" id="PF07596"/>
    </source>
</evidence>
<feature type="domain" description="DUF1559" evidence="4">
    <location>
        <begin position="644"/>
        <end position="800"/>
    </location>
</feature>
<feature type="transmembrane region" description="Helical" evidence="3">
    <location>
        <begin position="81"/>
        <end position="102"/>
    </location>
</feature>
<keyword evidence="3" id="KW-1133">Transmembrane helix</keyword>
<dbReference type="OrthoDB" id="257213at2"/>
<organism evidence="5 6">
    <name type="scientific">Urbifossiella limnaea</name>
    <dbReference type="NCBI Taxonomy" id="2528023"/>
    <lineage>
        <taxon>Bacteria</taxon>
        <taxon>Pseudomonadati</taxon>
        <taxon>Planctomycetota</taxon>
        <taxon>Planctomycetia</taxon>
        <taxon>Gemmatales</taxon>
        <taxon>Gemmataceae</taxon>
        <taxon>Urbifossiella</taxon>
    </lineage>
</organism>
<feature type="region of interest" description="Disordered" evidence="2">
    <location>
        <begin position="107"/>
        <end position="168"/>
    </location>
</feature>
<feature type="region of interest" description="Disordered" evidence="2">
    <location>
        <begin position="334"/>
        <end position="366"/>
    </location>
</feature>
<keyword evidence="6" id="KW-1185">Reference proteome</keyword>
<feature type="compositionally biased region" description="Low complexity" evidence="2">
    <location>
        <begin position="523"/>
        <end position="540"/>
    </location>
</feature>
<dbReference type="AlphaFoldDB" id="A0A517XUS2"/>
<feature type="compositionally biased region" description="Pro residues" evidence="2">
    <location>
        <begin position="541"/>
        <end position="560"/>
    </location>
</feature>
<sequence length="929" mass="97645">MSSFKVQCPSCEAQVLIKNPNLVGSKVECPKCKYRFKVEAPADEPAKDAGKPDKAGAKADKKEKAAKEKKPKAAKGGNKKLVGIGLAVGAVALLGIGGYVMFGTDDKPKGTTTVNPPSQPRPAPQPDGSNPNPEEGKKEDEDPSKKPKDKTPVVPSAPRSDKEPTNLLPTKSVAVYRFDMGRLRATPAGGMLLDPATADMVKSSLGFELADIEHYYHCSVGDKERSAVGLIRLRLPADEKKLAAGIVGAGAGKVVGGKTLMPVKNNPLMSAAGNALAARTLFADVYTTPPAQPAKPGAFGVCVYDTQHVLVGEFAAIESHLAGLRNGYPEFQTEVNKEAPPPEPEKKDGMPDTPTPKAAPPAVASSAKAFTTNPRYLTLDPKLRLVLLTMLEDRTGEPPFALAERFDEAQYPRKGVKKEYAPIAAAVDPVLTRTEHVGMNLVAFTPQQLVANVRFFTKSASDARLVALEKLTPTLGEGLPLVSLLLQTHVEFRNMADPNYAPTGVPGTNPEGGPMGSSTTPMGRPLPGASGPPSSSSSPGPMGPPLTSGPPGVIGPPPGFGPMASSSGQMPGPMSPTGPNQPTQAKQAPSFVALRLLDESVLVTVDITWPDEVFYRLLGPRLLGYANQLKGKAAVYSGTETWHALGRAVKRYGTERKELPPGTVPVSRPNDHDTRLGVAYPPAQRVSFYVELLPALGRGGLRQLIDPSLGWLSNQNAAQAGSWVPELLVSYYPQSAWRATSPLAPDFTFGGTNFVAVAGVGHDAPRYNPKTNAKQAGVTGYDWGSKLADITDGPENTIYLLQTPPGAPRPWAAGGGATVVGLDPTNPMAAFKHARPDGKEGTYAVMADGTVRWLPADIKPEHLLAMATRAGGEKLPNLEEIAPRVLSAGAKAELTATAPSAPIPKSDAPLPATLPTAPPPTPKVPAAKD</sequence>
<dbReference type="Pfam" id="PF07596">
    <property type="entry name" value="SBP_bac_10"/>
    <property type="match status" value="1"/>
</dbReference>
<keyword evidence="3" id="KW-0812">Transmembrane</keyword>
<evidence type="ECO:0000313" key="5">
    <source>
        <dbReference type="EMBL" id="QDU21257.1"/>
    </source>
</evidence>
<name>A0A517XUS2_9BACT</name>
<feature type="compositionally biased region" description="Low complexity" evidence="2">
    <location>
        <begin position="561"/>
        <end position="578"/>
    </location>
</feature>
<dbReference type="PANTHER" id="PTHR13037">
    <property type="entry name" value="FORMIN"/>
    <property type="match status" value="1"/>
</dbReference>
<dbReference type="PANTHER" id="PTHR13037:SF24">
    <property type="entry name" value="POLYCOMB PROTEIN PCL-RELATED"/>
    <property type="match status" value="1"/>
</dbReference>
<feature type="region of interest" description="Disordered" evidence="2">
    <location>
        <begin position="897"/>
        <end position="929"/>
    </location>
</feature>
<dbReference type="EMBL" id="CP036273">
    <property type="protein sequence ID" value="QDU21257.1"/>
    <property type="molecule type" value="Genomic_DNA"/>
</dbReference>
<evidence type="ECO:0000256" key="3">
    <source>
        <dbReference type="SAM" id="Phobius"/>
    </source>
</evidence>
<keyword evidence="3" id="KW-0472">Membrane</keyword>